<sequence>MDRRKFLVTSSASVAALTSPQVLKAQGAAPAKLFRWVPHADLTILDPMFSTVFITNIHSQLVFDTLYGLDNQYQPHPQMAAGHVMDPSGLLWKVMLRDGLKFHDGSPVRAADAVASLNRWAKKDLMGRSLMESTESLTAVDDKTIEFKLKKPFPLLLHAIARPTGSMACIMPEKLALTPDNVQVKVMNGSGPFRFLHDQWVSGSQAVYQRFTDYVPTRDKAKPEFTSGPKVVHIEQVRWQIIPDRATSIAALQNNEVDGVEQVDSDFLPILKKDKNITLIKRTLPSISLMRFNHLHAPFNNKLMRQAILAAVSQTEYMMGMNGPDFPEYWDDKCGVFVPGSPMDSKAGMEKITGKRDLARARAMIKEAGYKGETVVILDPVDYPVFHTAALMTVDLFKKLGIKTDLQAMNWGTLMQRRNSQEPPSAGGWNVTFTAITGSNNLDPAGHLAIRGSGQKAWFGWPTSERIEQLRLDWFNATSLEAQKKICSELQLQVFEDVPYIPLGATYQVSALRKGWVDFQEQMPLFYTLRKA</sequence>
<dbReference type="Gene3D" id="3.40.190.10">
    <property type="entry name" value="Periplasmic binding protein-like II"/>
    <property type="match status" value="1"/>
</dbReference>
<evidence type="ECO:0000256" key="1">
    <source>
        <dbReference type="ARBA" id="ARBA00005695"/>
    </source>
</evidence>
<dbReference type="EMBL" id="JAHXRI010000007">
    <property type="protein sequence ID" value="MBZ1350730.1"/>
    <property type="molecule type" value="Genomic_DNA"/>
</dbReference>
<dbReference type="SUPFAM" id="SSF53850">
    <property type="entry name" value="Periplasmic binding protein-like II"/>
    <property type="match status" value="1"/>
</dbReference>
<dbReference type="InterPro" id="IPR039424">
    <property type="entry name" value="SBP_5"/>
</dbReference>
<evidence type="ECO:0000313" key="4">
    <source>
        <dbReference type="EMBL" id="MBZ1350730.1"/>
    </source>
</evidence>
<dbReference type="PANTHER" id="PTHR30290">
    <property type="entry name" value="PERIPLASMIC BINDING COMPONENT OF ABC TRANSPORTER"/>
    <property type="match status" value="1"/>
</dbReference>
<dbReference type="PANTHER" id="PTHR30290:SF38">
    <property type="entry name" value="D,D-DIPEPTIDE-BINDING PERIPLASMIC PROTEIN DDPA-RELATED"/>
    <property type="match status" value="1"/>
</dbReference>
<dbReference type="GO" id="GO:0015833">
    <property type="term" value="P:peptide transport"/>
    <property type="evidence" value="ECO:0007669"/>
    <property type="project" value="TreeGrafter"/>
</dbReference>
<keyword evidence="2" id="KW-0732">Signal</keyword>
<organism evidence="4 5">
    <name type="scientific">Zwartia hollandica</name>
    <dbReference type="NCBI Taxonomy" id="324606"/>
    <lineage>
        <taxon>Bacteria</taxon>
        <taxon>Pseudomonadati</taxon>
        <taxon>Pseudomonadota</taxon>
        <taxon>Betaproteobacteria</taxon>
        <taxon>Burkholderiales</taxon>
        <taxon>Alcaligenaceae</taxon>
        <taxon>Zwartia</taxon>
    </lineage>
</organism>
<comment type="similarity">
    <text evidence="1">Belongs to the bacterial solute-binding protein 5 family.</text>
</comment>
<dbReference type="Gene3D" id="3.90.76.10">
    <property type="entry name" value="Dipeptide-binding Protein, Domain 1"/>
    <property type="match status" value="1"/>
</dbReference>
<dbReference type="GO" id="GO:0043190">
    <property type="term" value="C:ATP-binding cassette (ABC) transporter complex"/>
    <property type="evidence" value="ECO:0007669"/>
    <property type="project" value="InterPro"/>
</dbReference>
<proteinExistence type="inferred from homology"/>
<keyword evidence="5" id="KW-1185">Reference proteome</keyword>
<protein>
    <submittedName>
        <fullName evidence="4">ABC transporter substrate-binding protein</fullName>
    </submittedName>
</protein>
<accession>A0A953NCE7</accession>
<dbReference type="GO" id="GO:0030288">
    <property type="term" value="C:outer membrane-bounded periplasmic space"/>
    <property type="evidence" value="ECO:0007669"/>
    <property type="project" value="UniProtKB-ARBA"/>
</dbReference>
<dbReference type="Proteomes" id="UP000739565">
    <property type="component" value="Unassembled WGS sequence"/>
</dbReference>
<evidence type="ECO:0000313" key="5">
    <source>
        <dbReference type="Proteomes" id="UP000739565"/>
    </source>
</evidence>
<name>A0A953NCE7_9BURK</name>
<reference evidence="4" key="1">
    <citation type="submission" date="2021-07" db="EMBL/GenBank/DDBJ databases">
        <title>New genus and species of the family Alcaligenaceae.</title>
        <authorList>
            <person name="Hahn M.W."/>
        </authorList>
    </citation>
    <scope>NUCLEOTIDE SEQUENCE</scope>
    <source>
        <strain evidence="4">LF4-65</strain>
    </source>
</reference>
<dbReference type="CDD" id="cd08502">
    <property type="entry name" value="PBP2_NikA_DppA_OppA_like_16"/>
    <property type="match status" value="1"/>
</dbReference>
<feature type="domain" description="Solute-binding protein family 5" evidence="3">
    <location>
        <begin position="74"/>
        <end position="445"/>
    </location>
</feature>
<comment type="caution">
    <text evidence="4">The sequence shown here is derived from an EMBL/GenBank/DDBJ whole genome shotgun (WGS) entry which is preliminary data.</text>
</comment>
<dbReference type="InterPro" id="IPR000914">
    <property type="entry name" value="SBP_5_dom"/>
</dbReference>
<evidence type="ECO:0000256" key="2">
    <source>
        <dbReference type="ARBA" id="ARBA00022729"/>
    </source>
</evidence>
<gene>
    <name evidence="4" type="ORF">KZZ10_08745</name>
</gene>
<dbReference type="Pfam" id="PF00496">
    <property type="entry name" value="SBP_bac_5"/>
    <property type="match status" value="1"/>
</dbReference>
<dbReference type="Gene3D" id="3.10.105.10">
    <property type="entry name" value="Dipeptide-binding Protein, Domain 3"/>
    <property type="match status" value="1"/>
</dbReference>
<dbReference type="RefSeq" id="WP_259661141.1">
    <property type="nucleotide sequence ID" value="NZ_JAHXRI010000007.1"/>
</dbReference>
<dbReference type="AlphaFoldDB" id="A0A953NCE7"/>
<dbReference type="PIRSF" id="PIRSF002741">
    <property type="entry name" value="MppA"/>
    <property type="match status" value="1"/>
</dbReference>
<evidence type="ECO:0000259" key="3">
    <source>
        <dbReference type="Pfam" id="PF00496"/>
    </source>
</evidence>
<dbReference type="GO" id="GO:1904680">
    <property type="term" value="F:peptide transmembrane transporter activity"/>
    <property type="evidence" value="ECO:0007669"/>
    <property type="project" value="TreeGrafter"/>
</dbReference>
<dbReference type="InterPro" id="IPR030678">
    <property type="entry name" value="Peptide/Ni-bd"/>
</dbReference>